<dbReference type="Proteomes" id="UP001196413">
    <property type="component" value="Unassembled WGS sequence"/>
</dbReference>
<protein>
    <submittedName>
        <fullName evidence="1">Uncharacterized protein</fullName>
    </submittedName>
</protein>
<sequence>MRSLISIDTTSSQGLLWTRLLLRRLCNIENLISEKVLAVEFGFNDATTRKKSEMQDTFKIPSDAHHGRFAKRILTRN</sequence>
<dbReference type="AlphaFoldDB" id="A0AAD5RF12"/>
<name>A0AAD5RF12_PARTN</name>
<proteinExistence type="predicted"/>
<organism evidence="1 2">
    <name type="scientific">Parelaphostrongylus tenuis</name>
    <name type="common">Meningeal worm</name>
    <dbReference type="NCBI Taxonomy" id="148309"/>
    <lineage>
        <taxon>Eukaryota</taxon>
        <taxon>Metazoa</taxon>
        <taxon>Ecdysozoa</taxon>
        <taxon>Nematoda</taxon>
        <taxon>Chromadorea</taxon>
        <taxon>Rhabditida</taxon>
        <taxon>Rhabditina</taxon>
        <taxon>Rhabditomorpha</taxon>
        <taxon>Strongyloidea</taxon>
        <taxon>Metastrongylidae</taxon>
        <taxon>Parelaphostrongylus</taxon>
    </lineage>
</organism>
<evidence type="ECO:0000313" key="2">
    <source>
        <dbReference type="Proteomes" id="UP001196413"/>
    </source>
</evidence>
<accession>A0AAD5RF12</accession>
<keyword evidence="2" id="KW-1185">Reference proteome</keyword>
<evidence type="ECO:0000313" key="1">
    <source>
        <dbReference type="EMBL" id="KAJ1374895.1"/>
    </source>
</evidence>
<dbReference type="EMBL" id="JAHQIW010007495">
    <property type="protein sequence ID" value="KAJ1374895.1"/>
    <property type="molecule type" value="Genomic_DNA"/>
</dbReference>
<gene>
    <name evidence="1" type="ORF">KIN20_038004</name>
</gene>
<reference evidence="1" key="1">
    <citation type="submission" date="2021-06" db="EMBL/GenBank/DDBJ databases">
        <title>Parelaphostrongylus tenuis whole genome reference sequence.</title>
        <authorList>
            <person name="Garwood T.J."/>
            <person name="Larsen P.A."/>
            <person name="Fountain-Jones N.M."/>
            <person name="Garbe J.R."/>
            <person name="Macchietto M.G."/>
            <person name="Kania S.A."/>
            <person name="Gerhold R.W."/>
            <person name="Richards J.E."/>
            <person name="Wolf T.M."/>
        </authorList>
    </citation>
    <scope>NUCLEOTIDE SEQUENCE</scope>
    <source>
        <strain evidence="1">MNPRO001-30</strain>
        <tissue evidence="1">Meninges</tissue>
    </source>
</reference>
<comment type="caution">
    <text evidence="1">The sequence shown here is derived from an EMBL/GenBank/DDBJ whole genome shotgun (WGS) entry which is preliminary data.</text>
</comment>